<sequence length="289" mass="32002">MSTSHNFPTDLDIYPSKPTLDAFTPSSADVLQVLRVQEDAIREYGIAGRIWEAAYALNAYLHPTGDVLYDPPFTLELSGNRLIELGSGTGMNAVLLDALLDPGRDVLYATDLPEVCPLLNQTLNSSKSVRVRPLAWGDATHALAIQTELDDQPLTHILCSDLVYFPHLLAPLLRSLIQLTSPSFGDPQIIISYRVRSLPKETPFWTAFGLWFEFAPVLTRSHSGWQRFGAELPDPTFVFVARRRKHSREWPVPDSDAALLSGVGAHGTHTPKCDDTFETLLFMSLGSES</sequence>
<gene>
    <name evidence="1" type="ORF">HMN09_00400700</name>
</gene>
<comment type="caution">
    <text evidence="1">The sequence shown here is derived from an EMBL/GenBank/DDBJ whole genome shotgun (WGS) entry which is preliminary data.</text>
</comment>
<dbReference type="OrthoDB" id="413520at2759"/>
<dbReference type="Proteomes" id="UP000613580">
    <property type="component" value="Unassembled WGS sequence"/>
</dbReference>
<dbReference type="InterPro" id="IPR029063">
    <property type="entry name" value="SAM-dependent_MTases_sf"/>
</dbReference>
<name>A0A8H6TDM7_MYCCL</name>
<dbReference type="PANTHER" id="PTHR14614:SF161">
    <property type="match status" value="1"/>
</dbReference>
<organism evidence="1 2">
    <name type="scientific">Mycena chlorophos</name>
    <name type="common">Agaric fungus</name>
    <name type="synonym">Agaricus chlorophos</name>
    <dbReference type="NCBI Taxonomy" id="658473"/>
    <lineage>
        <taxon>Eukaryota</taxon>
        <taxon>Fungi</taxon>
        <taxon>Dikarya</taxon>
        <taxon>Basidiomycota</taxon>
        <taxon>Agaricomycotina</taxon>
        <taxon>Agaricomycetes</taxon>
        <taxon>Agaricomycetidae</taxon>
        <taxon>Agaricales</taxon>
        <taxon>Marasmiineae</taxon>
        <taxon>Mycenaceae</taxon>
        <taxon>Mycena</taxon>
    </lineage>
</organism>
<accession>A0A8H6TDM7</accession>
<dbReference type="EMBL" id="JACAZE010000005">
    <property type="protein sequence ID" value="KAF7316678.1"/>
    <property type="molecule type" value="Genomic_DNA"/>
</dbReference>
<evidence type="ECO:0000313" key="2">
    <source>
        <dbReference type="Proteomes" id="UP000613580"/>
    </source>
</evidence>
<dbReference type="InterPro" id="IPR019410">
    <property type="entry name" value="Methyltransf_16"/>
</dbReference>
<dbReference type="SUPFAM" id="SSF53335">
    <property type="entry name" value="S-adenosyl-L-methionine-dependent methyltransferases"/>
    <property type="match status" value="1"/>
</dbReference>
<dbReference type="AlphaFoldDB" id="A0A8H6TDM7"/>
<dbReference type="Gene3D" id="3.40.50.150">
    <property type="entry name" value="Vaccinia Virus protein VP39"/>
    <property type="match status" value="1"/>
</dbReference>
<dbReference type="GO" id="GO:0008757">
    <property type="term" value="F:S-adenosylmethionine-dependent methyltransferase activity"/>
    <property type="evidence" value="ECO:0007669"/>
    <property type="project" value="UniProtKB-ARBA"/>
</dbReference>
<evidence type="ECO:0008006" key="3">
    <source>
        <dbReference type="Google" id="ProtNLM"/>
    </source>
</evidence>
<protein>
    <recommendedName>
        <fullName evidence="3">Methyltransferase-domain-containing protein</fullName>
    </recommendedName>
</protein>
<keyword evidence="2" id="KW-1185">Reference proteome</keyword>
<dbReference type="Pfam" id="PF10294">
    <property type="entry name" value="Methyltransf_16"/>
    <property type="match status" value="1"/>
</dbReference>
<evidence type="ECO:0000313" key="1">
    <source>
        <dbReference type="EMBL" id="KAF7316678.1"/>
    </source>
</evidence>
<proteinExistence type="predicted"/>
<dbReference type="GO" id="GO:0005829">
    <property type="term" value="C:cytosol"/>
    <property type="evidence" value="ECO:0007669"/>
    <property type="project" value="TreeGrafter"/>
</dbReference>
<reference evidence="1" key="1">
    <citation type="submission" date="2020-05" db="EMBL/GenBank/DDBJ databases">
        <title>Mycena genomes resolve the evolution of fungal bioluminescence.</title>
        <authorList>
            <person name="Tsai I.J."/>
        </authorList>
    </citation>
    <scope>NUCLEOTIDE SEQUENCE</scope>
    <source>
        <strain evidence="1">110903Hualien_Pintung</strain>
    </source>
</reference>
<dbReference type="PANTHER" id="PTHR14614">
    <property type="entry name" value="HEPATOCELLULAR CARCINOMA-ASSOCIATED ANTIGEN"/>
    <property type="match status" value="1"/>
</dbReference>
<dbReference type="GO" id="GO:0032991">
    <property type="term" value="C:protein-containing complex"/>
    <property type="evidence" value="ECO:0007669"/>
    <property type="project" value="TreeGrafter"/>
</dbReference>